<dbReference type="SUPFAM" id="SSF52317">
    <property type="entry name" value="Class I glutamine amidotransferase-like"/>
    <property type="match status" value="1"/>
</dbReference>
<dbReference type="InterPro" id="IPR029010">
    <property type="entry name" value="ThuA-like"/>
</dbReference>
<sequence>MTRQALIVWGGWNGHTPKECADEVAGMLRGDGFEVFIEDTTEAFADPALKDMHLIVPIYTMSTMEKEEVTNLTAAVESGVGLAGFHGGMCDAFRNEVAYQFMTGGQWVAHPGNIIDYRVRVTRPDDPVMQGIGDFDYRSEQYYMHVDPNNEVLAETTFTGEHASWIAGHTMPVVWKRKHGAGRVFYSALGHRVEEFENQAMKTILHRGLLWAAREA</sequence>
<organism evidence="2 3">
    <name type="scientific">Inquilinus limosus</name>
    <dbReference type="NCBI Taxonomy" id="171674"/>
    <lineage>
        <taxon>Bacteria</taxon>
        <taxon>Pseudomonadati</taxon>
        <taxon>Pseudomonadota</taxon>
        <taxon>Alphaproteobacteria</taxon>
        <taxon>Rhodospirillales</taxon>
        <taxon>Rhodospirillaceae</taxon>
        <taxon>Inquilinus</taxon>
    </lineage>
</organism>
<evidence type="ECO:0000313" key="3">
    <source>
        <dbReference type="Proteomes" id="UP000700706"/>
    </source>
</evidence>
<proteinExistence type="predicted"/>
<accession>A0A952FGU4</accession>
<dbReference type="Proteomes" id="UP000700706">
    <property type="component" value="Unassembled WGS sequence"/>
</dbReference>
<reference evidence="2" key="1">
    <citation type="submission" date="2020-06" db="EMBL/GenBank/DDBJ databases">
        <title>Stable isotope informed genome-resolved metagenomics uncovers potential trophic interactions in rhizosphere soil.</title>
        <authorList>
            <person name="Starr E.P."/>
            <person name="Shi S."/>
            <person name="Blazewicz S.J."/>
            <person name="Koch B.J."/>
            <person name="Probst A.J."/>
            <person name="Hungate B.A."/>
            <person name="Pett-Ridge J."/>
            <person name="Firestone M.K."/>
            <person name="Banfield J.F."/>
        </authorList>
    </citation>
    <scope>NUCLEOTIDE SEQUENCE</scope>
    <source>
        <strain evidence="2">YM_69_17</strain>
    </source>
</reference>
<dbReference type="Gene3D" id="3.40.50.880">
    <property type="match status" value="1"/>
</dbReference>
<dbReference type="PANTHER" id="PTHR40469:SF2">
    <property type="entry name" value="GALACTOSE-BINDING DOMAIN-LIKE SUPERFAMILY PROTEIN"/>
    <property type="match status" value="1"/>
</dbReference>
<evidence type="ECO:0000313" key="2">
    <source>
        <dbReference type="EMBL" id="MBW8724106.1"/>
    </source>
</evidence>
<feature type="domain" description="ThuA-like" evidence="1">
    <location>
        <begin position="5"/>
        <end position="212"/>
    </location>
</feature>
<dbReference type="PANTHER" id="PTHR40469">
    <property type="entry name" value="SECRETED GLYCOSYL HYDROLASE"/>
    <property type="match status" value="1"/>
</dbReference>
<dbReference type="Pfam" id="PF06283">
    <property type="entry name" value="ThuA"/>
    <property type="match status" value="1"/>
</dbReference>
<gene>
    <name evidence="2" type="ORF">JF625_02955</name>
</gene>
<evidence type="ECO:0000259" key="1">
    <source>
        <dbReference type="Pfam" id="PF06283"/>
    </source>
</evidence>
<name>A0A952FGU4_9PROT</name>
<dbReference type="AlphaFoldDB" id="A0A952FGU4"/>
<comment type="caution">
    <text evidence="2">The sequence shown here is derived from an EMBL/GenBank/DDBJ whole genome shotgun (WGS) entry which is preliminary data.</text>
</comment>
<dbReference type="EMBL" id="JAEKLZ010000076">
    <property type="protein sequence ID" value="MBW8724106.1"/>
    <property type="molecule type" value="Genomic_DNA"/>
</dbReference>
<dbReference type="InterPro" id="IPR029062">
    <property type="entry name" value="Class_I_gatase-like"/>
</dbReference>
<protein>
    <submittedName>
        <fullName evidence="2">ThuA domain-containing protein</fullName>
    </submittedName>
</protein>